<protein>
    <recommendedName>
        <fullName evidence="1">Transposase Tc1-like domain-containing protein</fullName>
    </recommendedName>
</protein>
<evidence type="ECO:0000313" key="3">
    <source>
        <dbReference type="Proteomes" id="UP000807504"/>
    </source>
</evidence>
<evidence type="ECO:0000259" key="1">
    <source>
        <dbReference type="Pfam" id="PF01498"/>
    </source>
</evidence>
<accession>A0A8T0FX08</accession>
<evidence type="ECO:0000313" key="2">
    <source>
        <dbReference type="EMBL" id="KAF8795654.1"/>
    </source>
</evidence>
<dbReference type="AlphaFoldDB" id="A0A8T0FX08"/>
<organism evidence="2 3">
    <name type="scientific">Argiope bruennichi</name>
    <name type="common">Wasp spider</name>
    <name type="synonym">Aranea bruennichi</name>
    <dbReference type="NCBI Taxonomy" id="94029"/>
    <lineage>
        <taxon>Eukaryota</taxon>
        <taxon>Metazoa</taxon>
        <taxon>Ecdysozoa</taxon>
        <taxon>Arthropoda</taxon>
        <taxon>Chelicerata</taxon>
        <taxon>Arachnida</taxon>
        <taxon>Araneae</taxon>
        <taxon>Araneomorphae</taxon>
        <taxon>Entelegynae</taxon>
        <taxon>Araneoidea</taxon>
        <taxon>Araneidae</taxon>
        <taxon>Argiope</taxon>
    </lineage>
</organism>
<reference evidence="2" key="2">
    <citation type="submission" date="2020-06" db="EMBL/GenBank/DDBJ databases">
        <authorList>
            <person name="Sheffer M."/>
        </authorList>
    </citation>
    <scope>NUCLEOTIDE SEQUENCE</scope>
</reference>
<dbReference type="GO" id="GO:0006313">
    <property type="term" value="P:DNA transposition"/>
    <property type="evidence" value="ECO:0007669"/>
    <property type="project" value="InterPro"/>
</dbReference>
<dbReference type="EMBL" id="JABXBU010000001">
    <property type="protein sequence ID" value="KAF8795654.1"/>
    <property type="molecule type" value="Genomic_DNA"/>
</dbReference>
<feature type="domain" description="Transposase Tc1-like" evidence="1">
    <location>
        <begin position="31"/>
        <end position="100"/>
    </location>
</feature>
<reference evidence="2" key="1">
    <citation type="journal article" date="2020" name="bioRxiv">
        <title>Chromosome-level reference genome of the European wasp spider Argiope bruennichi: a resource for studies on range expansion and evolutionary adaptation.</title>
        <authorList>
            <person name="Sheffer M.M."/>
            <person name="Hoppe A."/>
            <person name="Krehenwinkel H."/>
            <person name="Uhl G."/>
            <person name="Kuss A.W."/>
            <person name="Jensen L."/>
            <person name="Jensen C."/>
            <person name="Gillespie R.G."/>
            <person name="Hoff K.J."/>
            <person name="Prost S."/>
        </authorList>
    </citation>
    <scope>NUCLEOTIDE SEQUENCE</scope>
</reference>
<keyword evidence="3" id="KW-1185">Reference proteome</keyword>
<dbReference type="GO" id="GO:0015074">
    <property type="term" value="P:DNA integration"/>
    <property type="evidence" value="ECO:0007669"/>
    <property type="project" value="InterPro"/>
</dbReference>
<gene>
    <name evidence="2" type="ORF">HNY73_000130</name>
</gene>
<proteinExistence type="predicted"/>
<dbReference type="GO" id="GO:0003677">
    <property type="term" value="F:DNA binding"/>
    <property type="evidence" value="ECO:0007669"/>
    <property type="project" value="InterPro"/>
</dbReference>
<dbReference type="Proteomes" id="UP000807504">
    <property type="component" value="Unassembled WGS sequence"/>
</dbReference>
<dbReference type="Pfam" id="PF01498">
    <property type="entry name" value="HTH_Tnp_Tc3_2"/>
    <property type="match status" value="1"/>
</dbReference>
<dbReference type="InterPro" id="IPR002492">
    <property type="entry name" value="Transposase_Tc1-like"/>
</dbReference>
<sequence length="100" mass="11881">MIWNRFLETGNADRRSGQERRRSTMPSEDLYLMLTARRYRNMNATLEQHLRSATGISVSAQTVRNRLHSVDMYARRPMVCVTLTARHRCVRREWATEHMN</sequence>
<name>A0A8T0FX08_ARGBR</name>
<comment type="caution">
    <text evidence="2">The sequence shown here is derived from an EMBL/GenBank/DDBJ whole genome shotgun (WGS) entry which is preliminary data.</text>
</comment>